<dbReference type="InterPro" id="IPR006114">
    <property type="entry name" value="6PGDH_C"/>
</dbReference>
<dbReference type="Pfam" id="PF00393">
    <property type="entry name" value="6PGD"/>
    <property type="match status" value="1"/>
</dbReference>
<reference evidence="12" key="1">
    <citation type="submission" date="2021-01" db="EMBL/GenBank/DDBJ databases">
        <authorList>
            <person name="Corre E."/>
            <person name="Pelletier E."/>
            <person name="Niang G."/>
            <person name="Scheremetjew M."/>
            <person name="Finn R."/>
            <person name="Kale V."/>
            <person name="Holt S."/>
            <person name="Cochrane G."/>
            <person name="Meng A."/>
            <person name="Brown T."/>
            <person name="Cohen L."/>
        </authorList>
    </citation>
    <scope>NUCLEOTIDE SEQUENCE</scope>
    <source>
        <strain evidence="12">MM31A-1</strain>
    </source>
</reference>
<feature type="binding site" evidence="8">
    <location>
        <position position="454"/>
    </location>
    <ligand>
        <name>substrate</name>
        <note>ligand shared between dimeric partners</note>
    </ligand>
</feature>
<dbReference type="SMART" id="SM01350">
    <property type="entry name" value="6PGD"/>
    <property type="match status" value="1"/>
</dbReference>
<evidence type="ECO:0000256" key="8">
    <source>
        <dbReference type="PIRSR" id="PIRSR000109-2"/>
    </source>
</evidence>
<name>A0A7S3V6V2_9STRA</name>
<dbReference type="FunFam" id="3.40.50.720:FF:000007">
    <property type="entry name" value="6-phosphogluconate dehydrogenase, decarboxylating"/>
    <property type="match status" value="1"/>
</dbReference>
<feature type="binding site" evidence="9">
    <location>
        <begin position="32"/>
        <end position="34"/>
    </location>
    <ligand>
        <name>NADP(+)</name>
        <dbReference type="ChEBI" id="CHEBI:58349"/>
    </ligand>
</feature>
<dbReference type="Gene3D" id="1.10.1040.10">
    <property type="entry name" value="N-(1-d-carboxylethyl)-l-norvaline Dehydrogenase, domain 2"/>
    <property type="match status" value="1"/>
</dbReference>
<dbReference type="GO" id="GO:0019521">
    <property type="term" value="P:D-gluconate metabolic process"/>
    <property type="evidence" value="ECO:0007669"/>
    <property type="project" value="UniProtKB-KW"/>
</dbReference>
<feature type="domain" description="6-phosphogluconate dehydrogenase C-terminal" evidence="11">
    <location>
        <begin position="180"/>
        <end position="470"/>
    </location>
</feature>
<dbReference type="GO" id="GO:0004616">
    <property type="term" value="F:phosphogluconate dehydrogenase (decarboxylating) activity"/>
    <property type="evidence" value="ECO:0007669"/>
    <property type="project" value="UniProtKB-EC"/>
</dbReference>
<dbReference type="NCBIfam" id="NF006765">
    <property type="entry name" value="PRK09287.1"/>
    <property type="match status" value="1"/>
</dbReference>
<feature type="binding site" description="in other chain" evidence="8">
    <location>
        <position position="192"/>
    </location>
    <ligand>
        <name>substrate</name>
        <note>ligand shared between dimeric partners</note>
    </ligand>
</feature>
<evidence type="ECO:0000256" key="6">
    <source>
        <dbReference type="PIRNR" id="PIRNR000109"/>
    </source>
</evidence>
<comment type="similarity">
    <text evidence="2 6 10">Belongs to the 6-phosphogluconate dehydrogenase family.</text>
</comment>
<evidence type="ECO:0000256" key="9">
    <source>
        <dbReference type="PIRSR" id="PIRSR000109-3"/>
    </source>
</evidence>
<comment type="function">
    <text evidence="6">Catalyzes the oxidative decarboxylation of 6-phosphogluconate to ribulose 5-phosphate and CO(2), with concomitant reduction of NADP to NADPH.</text>
</comment>
<dbReference type="SUPFAM" id="SSF48179">
    <property type="entry name" value="6-phosphogluconate dehydrogenase C-terminal domain-like"/>
    <property type="match status" value="1"/>
</dbReference>
<accession>A0A7S3V6V2</accession>
<keyword evidence="6 10" id="KW-0521">NADP</keyword>
<dbReference type="AlphaFoldDB" id="A0A7S3V6V2"/>
<keyword evidence="3 6" id="KW-0560">Oxidoreductase</keyword>
<comment type="catalytic activity">
    <reaction evidence="6 10">
        <text>6-phospho-D-gluconate + NADP(+) = D-ribulose 5-phosphate + CO2 + NADPH</text>
        <dbReference type="Rhea" id="RHEA:10116"/>
        <dbReference type="ChEBI" id="CHEBI:16526"/>
        <dbReference type="ChEBI" id="CHEBI:57783"/>
        <dbReference type="ChEBI" id="CHEBI:58121"/>
        <dbReference type="ChEBI" id="CHEBI:58349"/>
        <dbReference type="ChEBI" id="CHEBI:58759"/>
        <dbReference type="EC" id="1.1.1.44"/>
    </reaction>
</comment>
<evidence type="ECO:0000256" key="3">
    <source>
        <dbReference type="ARBA" id="ARBA00023002"/>
    </source>
</evidence>
<dbReference type="EC" id="1.1.1.44" evidence="6 10"/>
<feature type="binding site" evidence="9">
    <location>
        <begin position="9"/>
        <end position="14"/>
    </location>
    <ligand>
        <name>NADP(+)</name>
        <dbReference type="ChEBI" id="CHEBI:58349"/>
    </ligand>
</feature>
<feature type="binding site" evidence="9">
    <location>
        <position position="104"/>
    </location>
    <ligand>
        <name>NADP(+)</name>
        <dbReference type="ChEBI" id="CHEBI:58349"/>
    </ligand>
</feature>
<dbReference type="PIRSF" id="PIRSF000109">
    <property type="entry name" value="6PGD"/>
    <property type="match status" value="1"/>
</dbReference>
<sequence length="490" mass="52979">MSCDIGLYGLAVMGQNFALNMASHGFNVVVGNRTQSKVDITVERAKDEGKLPLVGSTSMADMVSQLSKPRKIVILVMAGKPVDDTIAGFAEHLEPGDLIVDGGNEWYPNSIRRAEELEKRGVMFMGMGISGGEEGARNGPSLMPGGKRKAYDLMEPIITKCAAQVSDGACTGYLGPIGSGNYVKMVHNGIEYGDMQLIAEVYDCLRKIVGYNNKDMAREFAKWNEGDLSSYLIEITAKILAKEDDVTGEGYVVDYVLDKTGMKGTGRWTVQEAAEQSVAAPTITAALDARYISGRKDERVAASKILNGPTGAPNVSKPQIIADLGAALYCAKVCSYAQGIGIIKAASEANDWNVDLSMCAKMWKGGCIIRAKLLDKIQDALSNNPNLANLMVDPGFAKELNDRQMAWRRIVTLCIASGVACPSLSASLSYFDSYRRESLPANLTQAQRDFFGGHTYERIGVEGPHHCAWTKTHHAIGNLNERSAGEKSRL</sequence>
<dbReference type="InterPro" id="IPR008927">
    <property type="entry name" value="6-PGluconate_DH-like_C_sf"/>
</dbReference>
<evidence type="ECO:0000256" key="1">
    <source>
        <dbReference type="ARBA" id="ARBA00004874"/>
    </source>
</evidence>
<keyword evidence="4 10" id="KW-0311">Gluconate utilization</keyword>
<proteinExistence type="inferred from homology"/>
<gene>
    <name evidence="12" type="ORF">CDEB00056_LOCUS6061</name>
</gene>
<feature type="binding site" evidence="9">
    <location>
        <begin position="76"/>
        <end position="78"/>
    </location>
    <ligand>
        <name>NADP(+)</name>
        <dbReference type="ChEBI" id="CHEBI:58349"/>
    </ligand>
</feature>
<dbReference type="InterPro" id="IPR013328">
    <property type="entry name" value="6PGD_dom2"/>
</dbReference>
<dbReference type="Gene3D" id="1.20.5.320">
    <property type="entry name" value="6-Phosphogluconate Dehydrogenase, domain 3"/>
    <property type="match status" value="1"/>
</dbReference>
<feature type="binding site" description="in other chain" evidence="8">
    <location>
        <position position="263"/>
    </location>
    <ligand>
        <name>substrate</name>
        <note>ligand shared between dimeric partners</note>
    </ligand>
</feature>
<feature type="binding site" description="in other chain" evidence="8">
    <location>
        <begin position="130"/>
        <end position="132"/>
    </location>
    <ligand>
        <name>substrate</name>
        <note>ligand shared between dimeric partners</note>
    </ligand>
</feature>
<evidence type="ECO:0000256" key="10">
    <source>
        <dbReference type="RuleBase" id="RU000485"/>
    </source>
</evidence>
<dbReference type="InterPro" id="IPR006113">
    <property type="entry name" value="6PGDH_Gnd/GntZ"/>
</dbReference>
<comment type="pathway">
    <text evidence="1 6 10">Carbohydrate degradation; pentose phosphate pathway; D-ribulose 5-phosphate from D-glucose 6-phosphate (oxidative stage): step 3/3.</text>
</comment>
<dbReference type="PANTHER" id="PTHR11811">
    <property type="entry name" value="6-PHOSPHOGLUCONATE DEHYDROGENASE"/>
    <property type="match status" value="1"/>
</dbReference>
<evidence type="ECO:0000256" key="4">
    <source>
        <dbReference type="ARBA" id="ARBA00023064"/>
    </source>
</evidence>
<dbReference type="InterPro" id="IPR006183">
    <property type="entry name" value="Pgluconate_DH"/>
</dbReference>
<dbReference type="UniPathway" id="UPA00115">
    <property type="reaction ID" value="UER00410"/>
</dbReference>
<dbReference type="Pfam" id="PF03446">
    <property type="entry name" value="NAD_binding_2"/>
    <property type="match status" value="1"/>
</dbReference>
<dbReference type="PRINTS" id="PR00076">
    <property type="entry name" value="6PGDHDRGNASE"/>
</dbReference>
<feature type="binding site" description="in other chain" evidence="8">
    <location>
        <begin position="187"/>
        <end position="188"/>
    </location>
    <ligand>
        <name>substrate</name>
        <note>ligand shared between dimeric partners</note>
    </ligand>
</feature>
<dbReference type="GO" id="GO:0006098">
    <property type="term" value="P:pentose-phosphate shunt"/>
    <property type="evidence" value="ECO:0007669"/>
    <property type="project" value="UniProtKB-UniPathway"/>
</dbReference>
<feature type="binding site" evidence="8">
    <location>
        <position position="448"/>
    </location>
    <ligand>
        <name>substrate</name>
        <note>ligand shared between dimeric partners</note>
    </ligand>
</feature>
<comment type="subunit">
    <text evidence="6">Homodimer.</text>
</comment>
<dbReference type="InterPro" id="IPR036291">
    <property type="entry name" value="NAD(P)-bd_dom_sf"/>
</dbReference>
<protein>
    <recommendedName>
        <fullName evidence="6 10">6-phosphogluconate dehydrogenase, decarboxylating</fullName>
        <ecNumber evidence="6 10">1.1.1.44</ecNumber>
    </recommendedName>
</protein>
<organism evidence="12">
    <name type="scientific">Chaetoceros debilis</name>
    <dbReference type="NCBI Taxonomy" id="122233"/>
    <lineage>
        <taxon>Eukaryota</taxon>
        <taxon>Sar</taxon>
        <taxon>Stramenopiles</taxon>
        <taxon>Ochrophyta</taxon>
        <taxon>Bacillariophyta</taxon>
        <taxon>Coscinodiscophyceae</taxon>
        <taxon>Chaetocerotophycidae</taxon>
        <taxon>Chaetocerotales</taxon>
        <taxon>Chaetocerotaceae</taxon>
        <taxon>Chaetoceros</taxon>
    </lineage>
</organism>
<dbReference type="NCBIfam" id="TIGR00873">
    <property type="entry name" value="gnd"/>
    <property type="match status" value="1"/>
</dbReference>
<dbReference type="GO" id="GO:0050661">
    <property type="term" value="F:NADP binding"/>
    <property type="evidence" value="ECO:0007669"/>
    <property type="project" value="InterPro"/>
</dbReference>
<dbReference type="Gene3D" id="3.40.50.720">
    <property type="entry name" value="NAD(P)-binding Rossmann-like Domain"/>
    <property type="match status" value="1"/>
</dbReference>
<dbReference type="EMBL" id="HBIO01007987">
    <property type="protein sequence ID" value="CAE0461220.1"/>
    <property type="molecule type" value="Transcribed_RNA"/>
</dbReference>
<evidence type="ECO:0000259" key="11">
    <source>
        <dbReference type="SMART" id="SM01350"/>
    </source>
</evidence>
<keyword evidence="5 6" id="KW-0570">Pentose shunt</keyword>
<evidence type="ECO:0000256" key="2">
    <source>
        <dbReference type="ARBA" id="ARBA00008419"/>
    </source>
</evidence>
<evidence type="ECO:0000313" key="12">
    <source>
        <dbReference type="EMBL" id="CAE0461220.1"/>
    </source>
</evidence>
<feature type="binding site" description="in other chain" evidence="8">
    <location>
        <position position="104"/>
    </location>
    <ligand>
        <name>substrate</name>
        <note>ligand shared between dimeric partners</note>
    </ligand>
</feature>
<feature type="active site" description="Proton donor" evidence="7">
    <location>
        <position position="191"/>
    </location>
</feature>
<evidence type="ECO:0000256" key="5">
    <source>
        <dbReference type="ARBA" id="ARBA00023126"/>
    </source>
</evidence>
<dbReference type="SUPFAM" id="SSF51735">
    <property type="entry name" value="NAD(P)-binding Rossmann-fold domains"/>
    <property type="match status" value="1"/>
</dbReference>
<evidence type="ECO:0000256" key="7">
    <source>
        <dbReference type="PIRSR" id="PIRSR000109-1"/>
    </source>
</evidence>
<dbReference type="FunFam" id="1.10.1040.10:FF:000002">
    <property type="entry name" value="6-phosphogluconate dehydrogenase, decarboxylating"/>
    <property type="match status" value="1"/>
</dbReference>
<dbReference type="InterPro" id="IPR006115">
    <property type="entry name" value="6PGDH_NADP-bd"/>
</dbReference>
<feature type="binding site" description="in other chain" evidence="8">
    <location>
        <position position="290"/>
    </location>
    <ligand>
        <name>substrate</name>
        <note>ligand shared between dimeric partners</note>
    </ligand>
</feature>
<feature type="active site" description="Proton acceptor" evidence="7">
    <location>
        <position position="184"/>
    </location>
</feature>